<dbReference type="InterPro" id="IPR017907">
    <property type="entry name" value="Znf_RING_CS"/>
</dbReference>
<evidence type="ECO:0000256" key="3">
    <source>
        <dbReference type="ARBA" id="ARBA00022723"/>
    </source>
</evidence>
<feature type="compositionally biased region" description="Basic residues" evidence="8">
    <location>
        <begin position="653"/>
        <end position="666"/>
    </location>
</feature>
<dbReference type="PROSITE" id="PS50089">
    <property type="entry name" value="ZF_RING_2"/>
    <property type="match status" value="1"/>
</dbReference>
<proteinExistence type="predicted"/>
<keyword evidence="3" id="KW-0479">Metal-binding</keyword>
<dbReference type="SUPFAM" id="SSF57850">
    <property type="entry name" value="RING/U-box"/>
    <property type="match status" value="1"/>
</dbReference>
<comment type="subcellular location">
    <subcellularLocation>
        <location evidence="1">Cytoplasm</location>
    </subcellularLocation>
</comment>
<feature type="region of interest" description="Disordered" evidence="8">
    <location>
        <begin position="1241"/>
        <end position="1290"/>
    </location>
</feature>
<dbReference type="RefSeq" id="XP_060278595.1">
    <property type="nucleotide sequence ID" value="XM_060432587.1"/>
</dbReference>
<dbReference type="InterPro" id="IPR014756">
    <property type="entry name" value="Ig_E-set"/>
</dbReference>
<protein>
    <submittedName>
        <fullName evidence="10">RING finger protein</fullName>
    </submittedName>
</protein>
<feature type="region of interest" description="Disordered" evidence="8">
    <location>
        <begin position="707"/>
        <end position="726"/>
    </location>
</feature>
<dbReference type="EMBL" id="MU839038">
    <property type="protein sequence ID" value="KAK1762382.1"/>
    <property type="molecule type" value="Genomic_DNA"/>
</dbReference>
<feature type="compositionally biased region" description="Basic and acidic residues" evidence="8">
    <location>
        <begin position="265"/>
        <end position="280"/>
    </location>
</feature>
<dbReference type="Pfam" id="PF00097">
    <property type="entry name" value="zf-C3HC4"/>
    <property type="match status" value="1"/>
</dbReference>
<keyword evidence="11" id="KW-1185">Reference proteome</keyword>
<name>A0AAJ0BST6_9PEZI</name>
<dbReference type="InterPro" id="IPR001841">
    <property type="entry name" value="Znf_RING"/>
</dbReference>
<dbReference type="GO" id="GO:0008270">
    <property type="term" value="F:zinc ion binding"/>
    <property type="evidence" value="ECO:0007669"/>
    <property type="project" value="UniProtKB-KW"/>
</dbReference>
<dbReference type="PANTHER" id="PTHR12983">
    <property type="entry name" value="RING FINGER 10 FAMILY MEMBER"/>
    <property type="match status" value="1"/>
</dbReference>
<dbReference type="CDD" id="cd02859">
    <property type="entry name" value="E_set_AMPKbeta_like_N"/>
    <property type="match status" value="1"/>
</dbReference>
<dbReference type="CDD" id="cd16536">
    <property type="entry name" value="RING-HC_RNF10"/>
    <property type="match status" value="1"/>
</dbReference>
<dbReference type="InterPro" id="IPR018957">
    <property type="entry name" value="Znf_C3HC4_RING-type"/>
</dbReference>
<evidence type="ECO:0000256" key="4">
    <source>
        <dbReference type="ARBA" id="ARBA00022771"/>
    </source>
</evidence>
<dbReference type="Pfam" id="PF16561">
    <property type="entry name" value="AMPK1_CBM"/>
    <property type="match status" value="1"/>
</dbReference>
<evidence type="ECO:0000256" key="8">
    <source>
        <dbReference type="SAM" id="MobiDB-lite"/>
    </source>
</evidence>
<feature type="compositionally biased region" description="Low complexity" evidence="8">
    <location>
        <begin position="605"/>
        <end position="630"/>
    </location>
</feature>
<evidence type="ECO:0000259" key="9">
    <source>
        <dbReference type="PROSITE" id="PS50089"/>
    </source>
</evidence>
<dbReference type="Gene3D" id="3.30.40.10">
    <property type="entry name" value="Zinc/RING finger domain, C3HC4 (zinc finger)"/>
    <property type="match status" value="1"/>
</dbReference>
<evidence type="ECO:0000256" key="5">
    <source>
        <dbReference type="ARBA" id="ARBA00022833"/>
    </source>
</evidence>
<dbReference type="Proteomes" id="UP001244011">
    <property type="component" value="Unassembled WGS sequence"/>
</dbReference>
<feature type="compositionally biased region" description="Basic residues" evidence="8">
    <location>
        <begin position="714"/>
        <end position="726"/>
    </location>
</feature>
<feature type="domain" description="RING-type" evidence="9">
    <location>
        <begin position="791"/>
        <end position="849"/>
    </location>
</feature>
<dbReference type="SMART" id="SM00184">
    <property type="entry name" value="RING"/>
    <property type="match status" value="1"/>
</dbReference>
<feature type="region of interest" description="Disordered" evidence="8">
    <location>
        <begin position="241"/>
        <end position="300"/>
    </location>
</feature>
<dbReference type="InterPro" id="IPR032640">
    <property type="entry name" value="AMPK1_CBM"/>
</dbReference>
<feature type="region of interest" description="Disordered" evidence="8">
    <location>
        <begin position="1197"/>
        <end position="1218"/>
    </location>
</feature>
<dbReference type="GeneID" id="85315774"/>
<dbReference type="GO" id="GO:0045944">
    <property type="term" value="P:positive regulation of transcription by RNA polymerase II"/>
    <property type="evidence" value="ECO:0007669"/>
    <property type="project" value="TreeGrafter"/>
</dbReference>
<feature type="coiled-coil region" evidence="7">
    <location>
        <begin position="1085"/>
        <end position="1120"/>
    </location>
</feature>
<accession>A0AAJ0BST6</accession>
<dbReference type="GO" id="GO:0000976">
    <property type="term" value="F:transcription cis-regulatory region binding"/>
    <property type="evidence" value="ECO:0007669"/>
    <property type="project" value="TreeGrafter"/>
</dbReference>
<dbReference type="InterPro" id="IPR039739">
    <property type="entry name" value="MAG2/RNF10"/>
</dbReference>
<evidence type="ECO:0000313" key="10">
    <source>
        <dbReference type="EMBL" id="KAK1762382.1"/>
    </source>
</evidence>
<feature type="region of interest" description="Disordered" evidence="8">
    <location>
        <begin position="372"/>
        <end position="413"/>
    </location>
</feature>
<feature type="compositionally biased region" description="Basic and acidic residues" evidence="8">
    <location>
        <begin position="241"/>
        <end position="250"/>
    </location>
</feature>
<dbReference type="Gene3D" id="2.60.40.10">
    <property type="entry name" value="Immunoglobulins"/>
    <property type="match status" value="1"/>
</dbReference>
<evidence type="ECO:0000256" key="2">
    <source>
        <dbReference type="ARBA" id="ARBA00022490"/>
    </source>
</evidence>
<keyword evidence="4 6" id="KW-0863">Zinc-finger</keyword>
<dbReference type="InterPro" id="IPR013083">
    <property type="entry name" value="Znf_RING/FYVE/PHD"/>
</dbReference>
<gene>
    <name evidence="10" type="ORF">QBC33DRAFT_614350</name>
</gene>
<keyword evidence="2" id="KW-0963">Cytoplasm</keyword>
<evidence type="ECO:0000256" key="7">
    <source>
        <dbReference type="SAM" id="Coils"/>
    </source>
</evidence>
<evidence type="ECO:0000256" key="6">
    <source>
        <dbReference type="PROSITE-ProRule" id="PRU00175"/>
    </source>
</evidence>
<dbReference type="PANTHER" id="PTHR12983:SF9">
    <property type="entry name" value="E3 UBIQUITIN-PROTEIN LIGASE RNF10"/>
    <property type="match status" value="1"/>
</dbReference>
<sequence length="1290" mass="137772">MGTFTFKWPHAAEEVYVTGTFDDWSKSEKLAKVGDAFEKTVTLPEVSEPILYKFVVDGNWTTDHTAPQTKDASGNDNNLLKPEDISKETVPAAAVMNTVSPESTTAALAKDVPFEKKEDLLPGTFPVTPAAASEQEKEFKVDPLPATEGAINPIKLAPGEKIPDALKSNGTYDQVTLDKESYEKSDRIPGLETELLPPVSGAMIPESSLPLVASWSGINSAAPDSSTAALAAAVPLEEPKVPDVVKESQEKANVAPEASGISKEVAQKAELEDELAEKVPEAPSTSEGTAGKGTEKSETDKTIGETVAAAAVATAAAAGIAAVSTATTAKDALAEKASGATTQATATATDAAANLPDSVKHALPISVQEAIPHTTKEDVREEVSPEVPAEVKESITEAERSPEAAANTEAVGEKKDVETELLKEVKREEAPKQAATEEPVTVVHVPKTDESAAGTTAKAEGSTIEEALRNGPPPETTQPAVTAPAVVTESGIIQPEVNGAKSAAATAPETPVKAAAAAPANTTAGSSRPADSPATAERKKKNRLSSIFSKIKHKEGRFIYPSLRIFVKSCYFRAGRNIILISFSGRLAGHISTYGTAIMSSTSSNLGKSLSISSTSNHSPGPSQSGASPSFESTRRPNQVSPSLSHPSPRKGQGLKKQHRNQRKPVPRNPNVDEEDAMAELRAVRNASSRRGQMSITHLLNYAVPHRPYNDGRHHPHPHGAHSRSYRRNPVWGPGSGHHAADKARYVHANYRFVVSPAGSYGAHAVDADKHLDWVDVLQILASAESQQASCPICLSEPVAPRMAKCGHIFCLPCLLRYMDSSPVGDDRPGGAGGHQVKQTRWRKCPICEDSIYVSEVRPVRFYAGQESPLPRPGDDVVLRLMMRNANSTLALPREGGAEVLSSDEDVPWHFAADVLDYARIMKGTAGYMDEQFDREIEEMHRQEKEDELLFHEDGEWTQKAIRAINAAKEKIKGLGDAEVAASAAADVSSQSRHVEQDFYFYTAPPHLYLSPLDIRILKTKYGSFSAFPSTLLPRVEHISTGHVVDDAMRRRAKYLGHLPHGCLISFLECDWTDIVPAETLESFAEEIERRRKRNHDKAAQEERERLQAERIEAAAIRDARRAMGGGGGGAADEDVVAVRFGTSPPGDAPVDFSDFQPLGGAELSPPNHRPGFSQLADVGTSPPNSQHRTVWGTPAVATSPELGPVRPRRPADDGWLKDDELLGTLGTAELAMQMEAFGIEPAENSGDGGAGGIESAAGAASRNGAAGGGAKKKKKQKITLMSTGGRRGI</sequence>
<keyword evidence="5" id="KW-0862">Zinc</keyword>
<reference evidence="10" key="1">
    <citation type="submission" date="2023-06" db="EMBL/GenBank/DDBJ databases">
        <title>Genome-scale phylogeny and comparative genomics of the fungal order Sordariales.</title>
        <authorList>
            <consortium name="Lawrence Berkeley National Laboratory"/>
            <person name="Hensen N."/>
            <person name="Bonometti L."/>
            <person name="Westerberg I."/>
            <person name="Brannstrom I.O."/>
            <person name="Guillou S."/>
            <person name="Cros-Aarteil S."/>
            <person name="Calhoun S."/>
            <person name="Haridas S."/>
            <person name="Kuo A."/>
            <person name="Mondo S."/>
            <person name="Pangilinan J."/>
            <person name="Riley R."/>
            <person name="Labutti K."/>
            <person name="Andreopoulos B."/>
            <person name="Lipzen A."/>
            <person name="Chen C."/>
            <person name="Yanf M."/>
            <person name="Daum C."/>
            <person name="Ng V."/>
            <person name="Clum A."/>
            <person name="Steindorff A."/>
            <person name="Ohm R."/>
            <person name="Martin F."/>
            <person name="Silar P."/>
            <person name="Natvig D."/>
            <person name="Lalanne C."/>
            <person name="Gautier V."/>
            <person name="Ament-Velasquez S.L."/>
            <person name="Kruys A."/>
            <person name="Hutchinson M.I."/>
            <person name="Powell A.J."/>
            <person name="Barry K."/>
            <person name="Miller A.N."/>
            <person name="Grigoriev I.V."/>
            <person name="Debuchy R."/>
            <person name="Gladieux P."/>
            <person name="Thoren M.H."/>
            <person name="Johannesson H."/>
        </authorList>
    </citation>
    <scope>NUCLEOTIDE SEQUENCE</scope>
    <source>
        <strain evidence="10">8032-3</strain>
    </source>
</reference>
<comment type="caution">
    <text evidence="10">The sequence shown here is derived from an EMBL/GenBank/DDBJ whole genome shotgun (WGS) entry which is preliminary data.</text>
</comment>
<feature type="region of interest" description="Disordered" evidence="8">
    <location>
        <begin position="500"/>
        <end position="541"/>
    </location>
</feature>
<evidence type="ECO:0000256" key="1">
    <source>
        <dbReference type="ARBA" id="ARBA00004496"/>
    </source>
</evidence>
<dbReference type="GO" id="GO:0005737">
    <property type="term" value="C:cytoplasm"/>
    <property type="evidence" value="ECO:0007669"/>
    <property type="project" value="UniProtKB-SubCell"/>
</dbReference>
<dbReference type="PROSITE" id="PS00518">
    <property type="entry name" value="ZF_RING_1"/>
    <property type="match status" value="1"/>
</dbReference>
<dbReference type="InterPro" id="IPR013783">
    <property type="entry name" value="Ig-like_fold"/>
</dbReference>
<feature type="region of interest" description="Disordered" evidence="8">
    <location>
        <begin position="450"/>
        <end position="479"/>
    </location>
</feature>
<organism evidence="10 11">
    <name type="scientific">Phialemonium atrogriseum</name>
    <dbReference type="NCBI Taxonomy" id="1093897"/>
    <lineage>
        <taxon>Eukaryota</taxon>
        <taxon>Fungi</taxon>
        <taxon>Dikarya</taxon>
        <taxon>Ascomycota</taxon>
        <taxon>Pezizomycotina</taxon>
        <taxon>Sordariomycetes</taxon>
        <taxon>Sordariomycetidae</taxon>
        <taxon>Cephalothecales</taxon>
        <taxon>Cephalothecaceae</taxon>
        <taxon>Phialemonium</taxon>
    </lineage>
</organism>
<keyword evidence="7" id="KW-0175">Coiled coil</keyword>
<feature type="compositionally biased region" description="Polar residues" evidence="8">
    <location>
        <begin position="636"/>
        <end position="646"/>
    </location>
</feature>
<evidence type="ECO:0000313" key="11">
    <source>
        <dbReference type="Proteomes" id="UP001244011"/>
    </source>
</evidence>
<feature type="compositionally biased region" description="Low complexity" evidence="8">
    <location>
        <begin position="1254"/>
        <end position="1265"/>
    </location>
</feature>
<dbReference type="SUPFAM" id="SSF81296">
    <property type="entry name" value="E set domains"/>
    <property type="match status" value="1"/>
</dbReference>
<feature type="compositionally biased region" description="Basic and acidic residues" evidence="8">
    <location>
        <begin position="374"/>
        <end position="402"/>
    </location>
</feature>
<feature type="region of interest" description="Disordered" evidence="8">
    <location>
        <begin position="605"/>
        <end position="676"/>
    </location>
</feature>
<feature type="compositionally biased region" description="Low complexity" evidence="8">
    <location>
        <begin position="503"/>
        <end position="524"/>
    </location>
</feature>